<feature type="region of interest" description="Disordered" evidence="1">
    <location>
        <begin position="1"/>
        <end position="142"/>
    </location>
</feature>
<feature type="compositionally biased region" description="Polar residues" evidence="1">
    <location>
        <begin position="88"/>
        <end position="100"/>
    </location>
</feature>
<gene>
    <name evidence="2" type="ORF">OUZ56_016332</name>
</gene>
<reference evidence="2 3" key="1">
    <citation type="journal article" date="2023" name="Nucleic Acids Res.">
        <title>The hologenome of Daphnia magna reveals possible DNA methylation and microbiome-mediated evolution of the host genome.</title>
        <authorList>
            <person name="Chaturvedi A."/>
            <person name="Li X."/>
            <person name="Dhandapani V."/>
            <person name="Marshall H."/>
            <person name="Kissane S."/>
            <person name="Cuenca-Cambronero M."/>
            <person name="Asole G."/>
            <person name="Calvet F."/>
            <person name="Ruiz-Romero M."/>
            <person name="Marangio P."/>
            <person name="Guigo R."/>
            <person name="Rago D."/>
            <person name="Mirbahai L."/>
            <person name="Eastwood N."/>
            <person name="Colbourne J.K."/>
            <person name="Zhou J."/>
            <person name="Mallon E."/>
            <person name="Orsini L."/>
        </authorList>
    </citation>
    <scope>NUCLEOTIDE SEQUENCE [LARGE SCALE GENOMIC DNA]</scope>
    <source>
        <strain evidence="2">LRV0_1</strain>
    </source>
</reference>
<evidence type="ECO:0000256" key="1">
    <source>
        <dbReference type="SAM" id="MobiDB-lite"/>
    </source>
</evidence>
<dbReference type="Proteomes" id="UP001234178">
    <property type="component" value="Unassembled WGS sequence"/>
</dbReference>
<name>A0ABR0AQC3_9CRUS</name>
<accession>A0ABR0AQC3</accession>
<evidence type="ECO:0000313" key="3">
    <source>
        <dbReference type="Proteomes" id="UP001234178"/>
    </source>
</evidence>
<proteinExistence type="predicted"/>
<organism evidence="2 3">
    <name type="scientific">Daphnia magna</name>
    <dbReference type="NCBI Taxonomy" id="35525"/>
    <lineage>
        <taxon>Eukaryota</taxon>
        <taxon>Metazoa</taxon>
        <taxon>Ecdysozoa</taxon>
        <taxon>Arthropoda</taxon>
        <taxon>Crustacea</taxon>
        <taxon>Branchiopoda</taxon>
        <taxon>Diplostraca</taxon>
        <taxon>Cladocera</taxon>
        <taxon>Anomopoda</taxon>
        <taxon>Daphniidae</taxon>
        <taxon>Daphnia</taxon>
    </lineage>
</organism>
<dbReference type="EMBL" id="JAOYFB010000038">
    <property type="protein sequence ID" value="KAK4027322.1"/>
    <property type="molecule type" value="Genomic_DNA"/>
</dbReference>
<comment type="caution">
    <text evidence="2">The sequence shown here is derived from an EMBL/GenBank/DDBJ whole genome shotgun (WGS) entry which is preliminary data.</text>
</comment>
<feature type="compositionally biased region" description="Basic residues" evidence="1">
    <location>
        <begin position="132"/>
        <end position="142"/>
    </location>
</feature>
<sequence length="142" mass="15895">MAQDGIDLVFEKPHSNIFPTMDQSHHDARSGMDLNDSSNNGTPDQERPAVRPRRRFLAGSVRAVLPPPPAAEVRQPAAEVRQPAAEVSQPTAEVQQPNAEVQTRPVRRRNSRRVTRVFHHLSDDGDSPITRPTRRPHLNPQP</sequence>
<evidence type="ECO:0000313" key="2">
    <source>
        <dbReference type="EMBL" id="KAK4027322.1"/>
    </source>
</evidence>
<protein>
    <submittedName>
        <fullName evidence="2">Uncharacterized protein</fullName>
    </submittedName>
</protein>
<keyword evidence="3" id="KW-1185">Reference proteome</keyword>
<feature type="compositionally biased region" description="Basic residues" evidence="1">
    <location>
        <begin position="105"/>
        <end position="119"/>
    </location>
</feature>